<dbReference type="EMBL" id="BMJJ01000009">
    <property type="protein sequence ID" value="GGD29097.1"/>
    <property type="molecule type" value="Genomic_DNA"/>
</dbReference>
<comment type="caution">
    <text evidence="1">The sequence shown here is derived from an EMBL/GenBank/DDBJ whole genome shotgun (WGS) entry which is preliminary data.</text>
</comment>
<reference evidence="1" key="2">
    <citation type="submission" date="2020-09" db="EMBL/GenBank/DDBJ databases">
        <authorList>
            <person name="Sun Q."/>
            <person name="Zhou Y."/>
        </authorList>
    </citation>
    <scope>NUCLEOTIDE SEQUENCE</scope>
    <source>
        <strain evidence="1">CGMCC 1.15493</strain>
    </source>
</reference>
<sequence length="69" mass="7814">MTLGRKPCGLASFRTDPDGQCWATLVLRQQGQGNAKTVEVPCPKGVLKMMPHMQEEWARMEAEKRDRRG</sequence>
<accession>A0A916Y2V0</accession>
<keyword evidence="2" id="KW-1185">Reference proteome</keyword>
<proteinExistence type="predicted"/>
<dbReference type="AlphaFoldDB" id="A0A916Y2V0"/>
<evidence type="ECO:0000313" key="2">
    <source>
        <dbReference type="Proteomes" id="UP000613160"/>
    </source>
</evidence>
<evidence type="ECO:0000313" key="1">
    <source>
        <dbReference type="EMBL" id="GGD29097.1"/>
    </source>
</evidence>
<name>A0A916Y2V0_9HYPH</name>
<dbReference type="Proteomes" id="UP000613160">
    <property type="component" value="Unassembled WGS sequence"/>
</dbReference>
<organism evidence="1 2">
    <name type="scientific">Aureimonas glaciei</name>
    <dbReference type="NCBI Taxonomy" id="1776957"/>
    <lineage>
        <taxon>Bacteria</taxon>
        <taxon>Pseudomonadati</taxon>
        <taxon>Pseudomonadota</taxon>
        <taxon>Alphaproteobacteria</taxon>
        <taxon>Hyphomicrobiales</taxon>
        <taxon>Aurantimonadaceae</taxon>
        <taxon>Aureimonas</taxon>
    </lineage>
</organism>
<protein>
    <submittedName>
        <fullName evidence="1">Uncharacterized protein</fullName>
    </submittedName>
</protein>
<gene>
    <name evidence="1" type="ORF">GCM10011335_35280</name>
</gene>
<reference evidence="1" key="1">
    <citation type="journal article" date="2014" name="Int. J. Syst. Evol. Microbiol.">
        <title>Complete genome sequence of Corynebacterium casei LMG S-19264T (=DSM 44701T), isolated from a smear-ripened cheese.</title>
        <authorList>
            <consortium name="US DOE Joint Genome Institute (JGI-PGF)"/>
            <person name="Walter F."/>
            <person name="Albersmeier A."/>
            <person name="Kalinowski J."/>
            <person name="Ruckert C."/>
        </authorList>
    </citation>
    <scope>NUCLEOTIDE SEQUENCE</scope>
    <source>
        <strain evidence="1">CGMCC 1.15493</strain>
    </source>
</reference>